<feature type="transmembrane region" description="Helical" evidence="1">
    <location>
        <begin position="79"/>
        <end position="102"/>
    </location>
</feature>
<dbReference type="EMBL" id="BAAACF010000001">
    <property type="protein sequence ID" value="GAA0719675.1"/>
    <property type="molecule type" value="Genomic_DNA"/>
</dbReference>
<reference evidence="3 4" key="1">
    <citation type="journal article" date="2019" name="Int. J. Syst. Evol. Microbiol.">
        <title>The Global Catalogue of Microorganisms (GCM) 10K type strain sequencing project: providing services to taxonomists for standard genome sequencing and annotation.</title>
        <authorList>
            <consortium name="The Broad Institute Genomics Platform"/>
            <consortium name="The Broad Institute Genome Sequencing Center for Infectious Disease"/>
            <person name="Wu L."/>
            <person name="Ma J."/>
        </authorList>
    </citation>
    <scope>NUCLEOTIDE SEQUENCE [LARGE SCALE GENOMIC DNA]</scope>
    <source>
        <strain evidence="3 4">JCM 1405</strain>
    </source>
</reference>
<keyword evidence="1" id="KW-0472">Membrane</keyword>
<feature type="transmembrane region" description="Helical" evidence="1">
    <location>
        <begin position="165"/>
        <end position="185"/>
    </location>
</feature>
<evidence type="ECO:0000313" key="4">
    <source>
        <dbReference type="Proteomes" id="UP001500339"/>
    </source>
</evidence>
<feature type="transmembrane region" description="Helical" evidence="1">
    <location>
        <begin position="56"/>
        <end position="73"/>
    </location>
</feature>
<feature type="domain" description="DUF5808" evidence="2">
    <location>
        <begin position="307"/>
        <end position="332"/>
    </location>
</feature>
<feature type="transmembrane region" description="Helical" evidence="1">
    <location>
        <begin position="6"/>
        <end position="22"/>
    </location>
</feature>
<organism evidence="3 4">
    <name type="scientific">Clostridium malenominatum</name>
    <dbReference type="NCBI Taxonomy" id="1539"/>
    <lineage>
        <taxon>Bacteria</taxon>
        <taxon>Bacillati</taxon>
        <taxon>Bacillota</taxon>
        <taxon>Clostridia</taxon>
        <taxon>Eubacteriales</taxon>
        <taxon>Clostridiaceae</taxon>
        <taxon>Clostridium</taxon>
    </lineage>
</organism>
<feature type="transmembrane region" description="Helical" evidence="1">
    <location>
        <begin position="142"/>
        <end position="159"/>
    </location>
</feature>
<dbReference type="Proteomes" id="UP001500339">
    <property type="component" value="Unassembled WGS sequence"/>
</dbReference>
<sequence length="463" mass="53213">MKSEIWVFTIIMITVYIPLLFMQKFSQRAVFYGVRIPLGFENKEELKKEDKNYKRNLNICFLITTVLSILLMNKISEEYAPVIFILGMFLFLFEGSWCFYIANKRVKAIKKKENWGELLTKGNVVIVDIKAKSRSYEKLSNWYFAPPVLLFLWVFFISIRNWKEVELVGLIIFPFTIIVMFFSFLSINKAKQNLNGGNVENIRLQNVKFRRTMGIFMIIITYALSIMFTATNLGSMKLITAGSENIIIGSITIFTIILSIIVMVYSYKVGQGGKNISLEQNANDDKKLIINREDDEHYIWGMIYYNPQDPALFVEKRAGVGWTLNLARPMGKVAMALTAALIVGSLFMVIYASASMKVNLKINHQAISIKGMYSENINKEDIEELTFEKSLPPISMKQNGGAIGNKKVGYFRTKAGEKVKLFIEDDENPVIKIVAKEKIIYINYEDREKTEALFNELKNLKDK</sequence>
<evidence type="ECO:0000259" key="2">
    <source>
        <dbReference type="Pfam" id="PF19124"/>
    </source>
</evidence>
<protein>
    <recommendedName>
        <fullName evidence="2">DUF5808 domain-containing protein</fullName>
    </recommendedName>
</protein>
<proteinExistence type="predicted"/>
<keyword evidence="4" id="KW-1185">Reference proteome</keyword>
<keyword evidence="1" id="KW-1133">Transmembrane helix</keyword>
<dbReference type="InterPro" id="IPR043831">
    <property type="entry name" value="DUF5808"/>
</dbReference>
<feature type="transmembrane region" description="Helical" evidence="1">
    <location>
        <begin position="246"/>
        <end position="267"/>
    </location>
</feature>
<evidence type="ECO:0000256" key="1">
    <source>
        <dbReference type="SAM" id="Phobius"/>
    </source>
</evidence>
<keyword evidence="1" id="KW-0812">Transmembrane</keyword>
<feature type="transmembrane region" description="Helical" evidence="1">
    <location>
        <begin position="333"/>
        <end position="354"/>
    </location>
</feature>
<dbReference type="Pfam" id="PF19124">
    <property type="entry name" value="DUF5808"/>
    <property type="match status" value="1"/>
</dbReference>
<name>A0ABN1IR09_9CLOT</name>
<evidence type="ECO:0000313" key="3">
    <source>
        <dbReference type="EMBL" id="GAA0719675.1"/>
    </source>
</evidence>
<comment type="caution">
    <text evidence="3">The sequence shown here is derived from an EMBL/GenBank/DDBJ whole genome shotgun (WGS) entry which is preliminary data.</text>
</comment>
<feature type="transmembrane region" description="Helical" evidence="1">
    <location>
        <begin position="213"/>
        <end position="234"/>
    </location>
</feature>
<dbReference type="RefSeq" id="WP_343766922.1">
    <property type="nucleotide sequence ID" value="NZ_BAAACF010000001.1"/>
</dbReference>
<gene>
    <name evidence="3" type="ORF">GCM10008905_08030</name>
</gene>
<accession>A0ABN1IR09</accession>